<reference evidence="1 2" key="1">
    <citation type="submission" date="2020-10" db="EMBL/GenBank/DDBJ databases">
        <title>Novel species in genus Corynebacterium.</title>
        <authorList>
            <person name="Zhang G."/>
        </authorList>
    </citation>
    <scope>NUCLEOTIDE SEQUENCE [LARGE SCALE GENOMIC DNA]</scope>
    <source>
        <strain evidence="1 2">DSM 45110</strain>
    </source>
</reference>
<proteinExistence type="predicted"/>
<dbReference type="Proteomes" id="UP000635902">
    <property type="component" value="Unassembled WGS sequence"/>
</dbReference>
<dbReference type="GO" id="GO:0016787">
    <property type="term" value="F:hydrolase activity"/>
    <property type="evidence" value="ECO:0007669"/>
    <property type="project" value="UniProtKB-KW"/>
</dbReference>
<organism evidence="1 2">
    <name type="scientific">Corynebacterium suicordis DSM 45110</name>
    <dbReference type="NCBI Taxonomy" id="1121369"/>
    <lineage>
        <taxon>Bacteria</taxon>
        <taxon>Bacillati</taxon>
        <taxon>Actinomycetota</taxon>
        <taxon>Actinomycetes</taxon>
        <taxon>Mycobacteriales</taxon>
        <taxon>Corynebacteriaceae</taxon>
        <taxon>Corynebacterium</taxon>
    </lineage>
</organism>
<name>A0ABR9ZHH7_9CORY</name>
<gene>
    <name evidence="1" type="ORF">IRY30_01895</name>
</gene>
<protein>
    <submittedName>
        <fullName evidence="1">Alpha/beta fold hydrolase</fullName>
    </submittedName>
</protein>
<dbReference type="Pfam" id="PF01674">
    <property type="entry name" value="Lipase_2"/>
    <property type="match status" value="1"/>
</dbReference>
<dbReference type="EMBL" id="JADKMY010000001">
    <property type="protein sequence ID" value="MBF4552832.1"/>
    <property type="molecule type" value="Genomic_DNA"/>
</dbReference>
<evidence type="ECO:0000313" key="1">
    <source>
        <dbReference type="EMBL" id="MBF4552832.1"/>
    </source>
</evidence>
<dbReference type="PANTHER" id="PTHR32015">
    <property type="entry name" value="FASTING INDUCED LIPASE"/>
    <property type="match status" value="1"/>
</dbReference>
<sequence length="322" mass="35140">MKVNANPTTFLPAFFRSLHQPDALPVGVNKWDEPLDGRVPIVLVHGTWLNVYNTFGMIAPALSEAGHAVFTQNYGHDSSSFTGRPSGVFGTAPMLEAQKEVASFIDAVLERTGASQVDLIGHSQGVAQTRLYLTESGGADPDNPANNKVRQVIGIAGSNHGTTLSGVGSLTKWLDKNGRFDNFGRRVLGQAALDQRLGSEAVKRLNEHGDTVPGVKYTMICSRFDQIVTPWRSQILHSEDESQVKNILVQTGNIKDYSDHLAILYSPKVIDLILEAVHPGPDDYRDTHPEVTGWVIPGFGRAPRVASRLPFRSHKSSARKRG</sequence>
<accession>A0ABR9ZHH7</accession>
<keyword evidence="2" id="KW-1185">Reference proteome</keyword>
<evidence type="ECO:0000313" key="2">
    <source>
        <dbReference type="Proteomes" id="UP000635902"/>
    </source>
</evidence>
<dbReference type="SUPFAM" id="SSF53474">
    <property type="entry name" value="alpha/beta-Hydrolases"/>
    <property type="match status" value="1"/>
</dbReference>
<comment type="caution">
    <text evidence="1">The sequence shown here is derived from an EMBL/GenBank/DDBJ whole genome shotgun (WGS) entry which is preliminary data.</text>
</comment>
<keyword evidence="1" id="KW-0378">Hydrolase</keyword>
<dbReference type="RefSeq" id="WP_194555706.1">
    <property type="nucleotide sequence ID" value="NZ_JADKMY010000001.1"/>
</dbReference>
<dbReference type="InterPro" id="IPR002918">
    <property type="entry name" value="Lipase_EstA/Esterase_EstB"/>
</dbReference>
<dbReference type="PANTHER" id="PTHR32015:SF1">
    <property type="entry name" value="LIPASE"/>
    <property type="match status" value="1"/>
</dbReference>
<dbReference type="Gene3D" id="3.40.50.1820">
    <property type="entry name" value="alpha/beta hydrolase"/>
    <property type="match status" value="1"/>
</dbReference>
<dbReference type="InterPro" id="IPR029058">
    <property type="entry name" value="AB_hydrolase_fold"/>
</dbReference>